<accession>A0A7K3NK25</accession>
<dbReference type="InterPro" id="IPR029044">
    <property type="entry name" value="Nucleotide-diphossugar_trans"/>
</dbReference>
<proteinExistence type="predicted"/>
<name>A0A7K3NK25_9BACT</name>
<dbReference type="EMBL" id="JAAGRQ010000014">
    <property type="protein sequence ID" value="NDY56105.1"/>
    <property type="molecule type" value="Genomic_DNA"/>
</dbReference>
<keyword evidence="2" id="KW-0808">Transferase</keyword>
<dbReference type="SUPFAM" id="SSF53448">
    <property type="entry name" value="Nucleotide-diphospho-sugar transferases"/>
    <property type="match status" value="1"/>
</dbReference>
<feature type="domain" description="Glycosyltransferase 2-like" evidence="1">
    <location>
        <begin position="89"/>
        <end position="164"/>
    </location>
</feature>
<dbReference type="Pfam" id="PF00535">
    <property type="entry name" value="Glycos_transf_2"/>
    <property type="match status" value="2"/>
</dbReference>
<evidence type="ECO:0000259" key="1">
    <source>
        <dbReference type="Pfam" id="PF00535"/>
    </source>
</evidence>
<reference evidence="2 3" key="1">
    <citation type="submission" date="2020-02" db="EMBL/GenBank/DDBJ databases">
        <title>Comparative genomics of sulfur disproportionating microorganisms.</title>
        <authorList>
            <person name="Ward L.M."/>
            <person name="Bertran E."/>
            <person name="Johnston D.T."/>
        </authorList>
    </citation>
    <scope>NUCLEOTIDE SEQUENCE [LARGE SCALE GENOMIC DNA]</scope>
    <source>
        <strain evidence="2 3">DSM 3696</strain>
    </source>
</reference>
<dbReference type="AlphaFoldDB" id="A0A7K3NK25"/>
<dbReference type="InterPro" id="IPR050834">
    <property type="entry name" value="Glycosyltransf_2"/>
</dbReference>
<protein>
    <submittedName>
        <fullName evidence="2">Glycosyltransferase</fullName>
    </submittedName>
</protein>
<keyword evidence="3" id="KW-1185">Reference proteome</keyword>
<gene>
    <name evidence="2" type="ORF">G3N56_05010</name>
</gene>
<comment type="caution">
    <text evidence="2">The sequence shown here is derived from an EMBL/GenBank/DDBJ whole genome shotgun (WGS) entry which is preliminary data.</text>
</comment>
<dbReference type="Proteomes" id="UP000469724">
    <property type="component" value="Unassembled WGS sequence"/>
</dbReference>
<organism evidence="2 3">
    <name type="scientific">Desulfolutivibrio sulfodismutans</name>
    <dbReference type="NCBI Taxonomy" id="63561"/>
    <lineage>
        <taxon>Bacteria</taxon>
        <taxon>Pseudomonadati</taxon>
        <taxon>Thermodesulfobacteriota</taxon>
        <taxon>Desulfovibrionia</taxon>
        <taxon>Desulfovibrionales</taxon>
        <taxon>Desulfovibrionaceae</taxon>
        <taxon>Desulfolutivibrio</taxon>
    </lineage>
</organism>
<dbReference type="RefSeq" id="WP_163301162.1">
    <property type="nucleotide sequence ID" value="NZ_JAAGRQ010000014.1"/>
</dbReference>
<evidence type="ECO:0000313" key="2">
    <source>
        <dbReference type="EMBL" id="NDY56105.1"/>
    </source>
</evidence>
<sequence length="272" mass="30465">MTHRAPLASIIVPTYNQARYLTACLDSIWFQDHPSLDVIVVNDGSTDGTAEALAAFTRAVAEDEASYASCYNAQSDVIERVYHPRYPQDGRTLRVITHPQNRGLAAALNTGFAAACGLYCTYVPSDDCLLPAMISEMAAQLDDGADFVYADMAIVDDAGHWVRRFALPDYSFSRCFADWYLCGVAKLYRTALHQRFGWYDESLLAHDHELFLRFAEGGAVFRHIPKVLMYVRDHARREVDIHHPSSWNRLLEESKVLVARARAHQAALPSPG</sequence>
<dbReference type="GO" id="GO:0016740">
    <property type="term" value="F:transferase activity"/>
    <property type="evidence" value="ECO:0007669"/>
    <property type="project" value="UniProtKB-KW"/>
</dbReference>
<dbReference type="Gene3D" id="3.90.550.10">
    <property type="entry name" value="Spore Coat Polysaccharide Biosynthesis Protein SpsA, Chain A"/>
    <property type="match status" value="1"/>
</dbReference>
<dbReference type="InterPro" id="IPR001173">
    <property type="entry name" value="Glyco_trans_2-like"/>
</dbReference>
<dbReference type="PANTHER" id="PTHR43685">
    <property type="entry name" value="GLYCOSYLTRANSFERASE"/>
    <property type="match status" value="1"/>
</dbReference>
<feature type="domain" description="Glycosyltransferase 2-like" evidence="1">
    <location>
        <begin position="9"/>
        <end position="56"/>
    </location>
</feature>
<evidence type="ECO:0000313" key="3">
    <source>
        <dbReference type="Proteomes" id="UP000469724"/>
    </source>
</evidence>
<dbReference type="PANTHER" id="PTHR43685:SF11">
    <property type="entry name" value="GLYCOSYLTRANSFERASE TAGX-RELATED"/>
    <property type="match status" value="1"/>
</dbReference>